<evidence type="ECO:0000256" key="1">
    <source>
        <dbReference type="ARBA" id="ARBA00000085"/>
    </source>
</evidence>
<organism evidence="5 6">
    <name type="scientific">Waltera acetigignens</name>
    <dbReference type="NCBI Taxonomy" id="2981769"/>
    <lineage>
        <taxon>Bacteria</taxon>
        <taxon>Bacillati</taxon>
        <taxon>Bacillota</taxon>
        <taxon>Clostridia</taxon>
        <taxon>Lachnospirales</taxon>
        <taxon>Lachnospiraceae</taxon>
        <taxon>Waltera</taxon>
    </lineage>
</organism>
<gene>
    <name evidence="5" type="ORF">LKD75_06185</name>
</gene>
<accession>A0AAE2ZX96</accession>
<name>A0AAE2ZX96_9FIRM</name>
<protein>
    <recommendedName>
        <fullName evidence="2">histidine kinase</fullName>
        <ecNumber evidence="2">2.7.13.3</ecNumber>
    </recommendedName>
</protein>
<dbReference type="SUPFAM" id="SSF55874">
    <property type="entry name" value="ATPase domain of HSP90 chaperone/DNA topoisomerase II/histidine kinase"/>
    <property type="match status" value="1"/>
</dbReference>
<evidence type="ECO:0000313" key="6">
    <source>
        <dbReference type="Proteomes" id="UP001197795"/>
    </source>
</evidence>
<dbReference type="PANTHER" id="PTHR43047">
    <property type="entry name" value="TWO-COMPONENT HISTIDINE PROTEIN KINASE"/>
    <property type="match status" value="1"/>
</dbReference>
<dbReference type="Proteomes" id="UP001197795">
    <property type="component" value="Unassembled WGS sequence"/>
</dbReference>
<dbReference type="AlphaFoldDB" id="A0AAE2ZX96"/>
<keyword evidence="4" id="KW-0418">Kinase</keyword>
<comment type="catalytic activity">
    <reaction evidence="1">
        <text>ATP + protein L-histidine = ADP + protein N-phospho-L-histidine.</text>
        <dbReference type="EC" id="2.7.13.3"/>
    </reaction>
</comment>
<comment type="caution">
    <text evidence="5">The sequence shown here is derived from an EMBL/GenBank/DDBJ whole genome shotgun (WGS) entry which is preliminary data.</text>
</comment>
<evidence type="ECO:0000313" key="5">
    <source>
        <dbReference type="EMBL" id="MCC2119187.1"/>
    </source>
</evidence>
<dbReference type="Gene3D" id="3.30.565.10">
    <property type="entry name" value="Histidine kinase-like ATPase, C-terminal domain"/>
    <property type="match status" value="1"/>
</dbReference>
<dbReference type="EMBL" id="JAJEPV010000011">
    <property type="protein sequence ID" value="MCC2119187.1"/>
    <property type="molecule type" value="Genomic_DNA"/>
</dbReference>
<evidence type="ECO:0000256" key="4">
    <source>
        <dbReference type="ARBA" id="ARBA00022777"/>
    </source>
</evidence>
<keyword evidence="6" id="KW-1185">Reference proteome</keyword>
<dbReference type="Gene3D" id="3.40.50.2300">
    <property type="match status" value="1"/>
</dbReference>
<evidence type="ECO:0000256" key="3">
    <source>
        <dbReference type="ARBA" id="ARBA00022679"/>
    </source>
</evidence>
<dbReference type="RefSeq" id="WP_227733037.1">
    <property type="nucleotide sequence ID" value="NZ_JAJEPV010000011.1"/>
</dbReference>
<evidence type="ECO:0000256" key="2">
    <source>
        <dbReference type="ARBA" id="ARBA00012438"/>
    </source>
</evidence>
<sequence>MKSLVDIMGGTISVKSELGKGTEFIVDLYVPLAEAKVEEHSEENITENLMDARILLVEDNEINIYVAQLILEKDGCVVEIANGTYHCHDSGCF</sequence>
<dbReference type="InterPro" id="IPR036890">
    <property type="entry name" value="HATPase_C_sf"/>
</dbReference>
<keyword evidence="3" id="KW-0808">Transferase</keyword>
<proteinExistence type="predicted"/>
<dbReference type="GO" id="GO:0004673">
    <property type="term" value="F:protein histidine kinase activity"/>
    <property type="evidence" value="ECO:0007669"/>
    <property type="project" value="UniProtKB-EC"/>
</dbReference>
<reference evidence="5 6" key="1">
    <citation type="submission" date="2021-10" db="EMBL/GenBank/DDBJ databases">
        <title>Anaerobic single-cell dispensing facilitates the cultivation of human gut bacteria.</title>
        <authorList>
            <person name="Afrizal A."/>
        </authorList>
    </citation>
    <scope>NUCLEOTIDE SEQUENCE [LARGE SCALE GENOMIC DNA]</scope>
    <source>
        <strain evidence="5 6">CLA-AA-H273</strain>
    </source>
</reference>
<dbReference type="EC" id="2.7.13.3" evidence="2"/>